<name>A0ABS9WAS7_9PROT</name>
<keyword evidence="6" id="KW-1185">Reference proteome</keyword>
<dbReference type="PROSITE" id="PS00211">
    <property type="entry name" value="ABC_TRANSPORTER_1"/>
    <property type="match status" value="1"/>
</dbReference>
<dbReference type="PANTHER" id="PTHR43776">
    <property type="entry name" value="TRANSPORT ATP-BINDING PROTEIN"/>
    <property type="match status" value="1"/>
</dbReference>
<dbReference type="SUPFAM" id="SSF52540">
    <property type="entry name" value="P-loop containing nucleoside triphosphate hydrolases"/>
    <property type="match status" value="1"/>
</dbReference>
<accession>A0ABS9WAS7</accession>
<dbReference type="PRINTS" id="PR00364">
    <property type="entry name" value="DISEASERSIST"/>
</dbReference>
<dbReference type="RefSeq" id="WP_120010034.1">
    <property type="nucleotide sequence ID" value="NZ_JALBUU010000078.1"/>
</dbReference>
<evidence type="ECO:0000256" key="2">
    <source>
        <dbReference type="ARBA" id="ARBA00022741"/>
    </source>
</evidence>
<dbReference type="InterPro" id="IPR017871">
    <property type="entry name" value="ABC_transporter-like_CS"/>
</dbReference>
<evidence type="ECO:0000256" key="3">
    <source>
        <dbReference type="ARBA" id="ARBA00022840"/>
    </source>
</evidence>
<evidence type="ECO:0000256" key="1">
    <source>
        <dbReference type="ARBA" id="ARBA00022448"/>
    </source>
</evidence>
<proteinExistence type="predicted"/>
<dbReference type="Proteomes" id="UP001201985">
    <property type="component" value="Unassembled WGS sequence"/>
</dbReference>
<dbReference type="InterPro" id="IPR027417">
    <property type="entry name" value="P-loop_NTPase"/>
</dbReference>
<evidence type="ECO:0000259" key="4">
    <source>
        <dbReference type="PROSITE" id="PS50893"/>
    </source>
</evidence>
<feature type="domain" description="ABC transporter" evidence="4">
    <location>
        <begin position="16"/>
        <end position="262"/>
    </location>
</feature>
<dbReference type="SMART" id="SM00382">
    <property type="entry name" value="AAA"/>
    <property type="match status" value="1"/>
</dbReference>
<keyword evidence="2" id="KW-0547">Nucleotide-binding</keyword>
<gene>
    <name evidence="5" type="ORF">MON41_19550</name>
</gene>
<dbReference type="Gene3D" id="3.40.50.300">
    <property type="entry name" value="P-loop containing nucleotide triphosphate hydrolases"/>
    <property type="match status" value="1"/>
</dbReference>
<dbReference type="CDD" id="cd03257">
    <property type="entry name" value="ABC_NikE_OppD_transporters"/>
    <property type="match status" value="1"/>
</dbReference>
<reference evidence="5 6" key="1">
    <citation type="submission" date="2022-03" db="EMBL/GenBank/DDBJ databases">
        <title>Complete genome analysis of Roseomonas KG 17.1 : a prolific producer of plant growth promoters.</title>
        <authorList>
            <person name="Saadouli I."/>
            <person name="Najjari A."/>
            <person name="Mosbah A."/>
            <person name="Ouzari H.I."/>
        </authorList>
    </citation>
    <scope>NUCLEOTIDE SEQUENCE [LARGE SCALE GENOMIC DNA]</scope>
    <source>
        <strain evidence="5 6">KG17-1</strain>
    </source>
</reference>
<dbReference type="PROSITE" id="PS50893">
    <property type="entry name" value="ABC_TRANSPORTER_2"/>
    <property type="match status" value="1"/>
</dbReference>
<dbReference type="InterPro" id="IPR003593">
    <property type="entry name" value="AAA+_ATPase"/>
</dbReference>
<dbReference type="GO" id="GO:0005524">
    <property type="term" value="F:ATP binding"/>
    <property type="evidence" value="ECO:0007669"/>
    <property type="project" value="UniProtKB-KW"/>
</dbReference>
<evidence type="ECO:0000313" key="6">
    <source>
        <dbReference type="Proteomes" id="UP001201985"/>
    </source>
</evidence>
<keyword evidence="3 5" id="KW-0067">ATP-binding</keyword>
<organism evidence="5 6">
    <name type="scientific">Teichococcus vastitatis</name>
    <dbReference type="NCBI Taxonomy" id="2307076"/>
    <lineage>
        <taxon>Bacteria</taxon>
        <taxon>Pseudomonadati</taxon>
        <taxon>Pseudomonadota</taxon>
        <taxon>Alphaproteobacteria</taxon>
        <taxon>Acetobacterales</taxon>
        <taxon>Roseomonadaceae</taxon>
        <taxon>Roseomonas</taxon>
    </lineage>
</organism>
<dbReference type="Pfam" id="PF00005">
    <property type="entry name" value="ABC_tran"/>
    <property type="match status" value="1"/>
</dbReference>
<comment type="caution">
    <text evidence="5">The sequence shown here is derived from an EMBL/GenBank/DDBJ whole genome shotgun (WGS) entry which is preliminary data.</text>
</comment>
<dbReference type="InterPro" id="IPR050319">
    <property type="entry name" value="ABC_transp_ATP-bind"/>
</dbReference>
<dbReference type="InterPro" id="IPR003439">
    <property type="entry name" value="ABC_transporter-like_ATP-bd"/>
</dbReference>
<keyword evidence="1" id="KW-0813">Transport</keyword>
<dbReference type="EMBL" id="JALBUU010000078">
    <property type="protein sequence ID" value="MCI0755865.1"/>
    <property type="molecule type" value="Genomic_DNA"/>
</dbReference>
<protein>
    <submittedName>
        <fullName evidence="5">ATP-binding cassette domain-containing protein</fullName>
    </submittedName>
</protein>
<sequence length="277" mass="30068">MSGASPLNNDGSFLSVRGLSLSYDLPGRTFWRPAERRPAIRDVTLSLQPGERVGLVGMSGSGKTTLLRSLLAMELPDSGEITCQCKPVRPASVPLMRWYRRAVQYIPQDPAASLDPRMTVQALVAEPLLRLHVDCDHVQRAQEALEQVGLDRRLLTRRPGELSGGQAQRVAIARAIATRPSYLLADEPVSGLDLPIRAQVVAMLRSLSEATGTGLLIVSHDLSVVSSLCQRTLVMDEGSIVEDRPTASLLRSPRHPRTRDLIAAILPLSVPVVTAPL</sequence>
<evidence type="ECO:0000313" key="5">
    <source>
        <dbReference type="EMBL" id="MCI0755865.1"/>
    </source>
</evidence>